<dbReference type="GeneID" id="14309456"/>
<reference evidence="1 2" key="2">
    <citation type="journal article" date="2014" name="Genome Announc.">
        <title>Complete Genome Sequence of Methanoregula formicica SMSPT, a Mesophilic Hydrogenotrophic Methanogen Isolated from a Methanogenic Upflow Anaerobic Sludge Blanket Reactor.</title>
        <authorList>
            <person name="Yamamoto K."/>
            <person name="Tamaki H."/>
            <person name="Cadillo-Quiroz H."/>
            <person name="Imachi H."/>
            <person name="Kyrpides N."/>
            <person name="Woyke T."/>
            <person name="Goodwin L."/>
            <person name="Zinder S.H."/>
            <person name="Kamagata Y."/>
            <person name="Liu W.T."/>
        </authorList>
    </citation>
    <scope>NUCLEOTIDE SEQUENCE [LARGE SCALE GENOMIC DNA]</scope>
    <source>
        <strain evidence="2">DSM 22288 / NBRC 105244 / SMSP</strain>
    </source>
</reference>
<dbReference type="HOGENOM" id="CLU_1821017_0_0_2"/>
<sequence length="141" mass="15341" precursor="true">MNGDRLMPVLGFVLIILAASTMAGCISPKTETTVPETITSIPQNFNANDCFFQVDDSAHSMNYGPVREITITGHVSNICSIPMDKLTVRATFYDTTGKRLASADGYAGRVGYHEIVPFTLTADIPSDAGAFRYTLEPVFLR</sequence>
<dbReference type="Proteomes" id="UP000010824">
    <property type="component" value="Chromosome"/>
</dbReference>
<evidence type="ECO:0008006" key="3">
    <source>
        <dbReference type="Google" id="ProtNLM"/>
    </source>
</evidence>
<protein>
    <recommendedName>
        <fullName evidence="3">Lipoprotein</fullName>
    </recommendedName>
</protein>
<dbReference type="EMBL" id="CP003167">
    <property type="protein sequence ID" value="AGB03075.1"/>
    <property type="molecule type" value="Genomic_DNA"/>
</dbReference>
<dbReference type="NCBIfam" id="NF038353">
    <property type="entry name" value="FxLYD_dom"/>
    <property type="match status" value="1"/>
</dbReference>
<reference evidence="2" key="1">
    <citation type="submission" date="2011-12" db="EMBL/GenBank/DDBJ databases">
        <title>Complete sequence of Methanoregula formicicum SMSP.</title>
        <authorList>
            <person name="Lucas S."/>
            <person name="Han J."/>
            <person name="Lapidus A."/>
            <person name="Cheng J.-F."/>
            <person name="Goodwin L."/>
            <person name="Pitluck S."/>
            <person name="Peters L."/>
            <person name="Ovchinnikova G."/>
            <person name="Teshima H."/>
            <person name="Detter J.C."/>
            <person name="Han C."/>
            <person name="Tapia R."/>
            <person name="Land M."/>
            <person name="Hauser L."/>
            <person name="Kyrpides N."/>
            <person name="Ivanova N."/>
            <person name="Pagani I."/>
            <person name="Imachi H."/>
            <person name="Tamaki H."/>
            <person name="Sekiguchi Y."/>
            <person name="Kamagata Y."/>
            <person name="Cadillo-Quiroz H."/>
            <person name="Zinder S."/>
            <person name="Liu W.-T."/>
            <person name="Woyke T."/>
        </authorList>
    </citation>
    <scope>NUCLEOTIDE SEQUENCE [LARGE SCALE GENOMIC DNA]</scope>
    <source>
        <strain evidence="2">DSM 22288 / NBRC 105244 / SMSP</strain>
    </source>
</reference>
<proteinExistence type="predicted"/>
<dbReference type="KEGG" id="mfo:Metfor_2064"/>
<organism evidence="1 2">
    <name type="scientific">Methanoregula formicica (strain DSM 22288 / NBRC 105244 / SMSP)</name>
    <dbReference type="NCBI Taxonomy" id="593750"/>
    <lineage>
        <taxon>Archaea</taxon>
        <taxon>Methanobacteriati</taxon>
        <taxon>Methanobacteriota</taxon>
        <taxon>Stenosarchaea group</taxon>
        <taxon>Methanomicrobia</taxon>
        <taxon>Methanomicrobiales</taxon>
        <taxon>Methanoregulaceae</taxon>
        <taxon>Methanoregula</taxon>
    </lineage>
</organism>
<dbReference type="AlphaFoldDB" id="L0HGD2"/>
<dbReference type="PROSITE" id="PS51257">
    <property type="entry name" value="PROKAR_LIPOPROTEIN"/>
    <property type="match status" value="1"/>
</dbReference>
<dbReference type="InterPro" id="IPR047676">
    <property type="entry name" value="FxLYD_dom"/>
</dbReference>
<dbReference type="RefSeq" id="WP_015286038.1">
    <property type="nucleotide sequence ID" value="NC_019943.1"/>
</dbReference>
<gene>
    <name evidence="1" type="ordered locus">Metfor_2064</name>
</gene>
<evidence type="ECO:0000313" key="1">
    <source>
        <dbReference type="EMBL" id="AGB03075.1"/>
    </source>
</evidence>
<accession>L0HGD2</accession>
<evidence type="ECO:0000313" key="2">
    <source>
        <dbReference type="Proteomes" id="UP000010824"/>
    </source>
</evidence>
<name>L0HGD2_METFS</name>
<dbReference type="InParanoid" id="L0HGD2"/>
<keyword evidence="2" id="KW-1185">Reference proteome</keyword>